<proteinExistence type="inferred from homology"/>
<comment type="subcellular location">
    <subcellularLocation>
        <location evidence="1">Cell projection</location>
        <location evidence="1">Cilium</location>
    </subcellularLocation>
</comment>
<keyword evidence="5" id="KW-0175">Coiled coil</keyword>
<dbReference type="PANTHER" id="PTHR16011">
    <property type="entry name" value="IFT57/HIPPI"/>
    <property type="match status" value="1"/>
</dbReference>
<sequence>MGAKEKTLSNQYEHLRQEYTAFKEKLEAATEVGKAGADHVNVMATEYAETTEQLKKTKGVMDERGAKMTDTLPLVHIKNALKALVAESKNFELRIGVVNNHTLLQAKCCQASAASARRRGREAAAADRQNYQDLEYDPSDKDSS</sequence>
<gene>
    <name evidence="7" type="ORF">PR001_g16921</name>
    <name evidence="8" type="ORF">PR002_g7987</name>
    <name evidence="9" type="ORF">PR003_g17585</name>
</gene>
<dbReference type="AlphaFoldDB" id="A0A6A3KQZ3"/>
<dbReference type="OrthoDB" id="423881at2759"/>
<keyword evidence="3" id="KW-0969">Cilium</keyword>
<dbReference type="GO" id="GO:0042073">
    <property type="term" value="P:intraciliary transport"/>
    <property type="evidence" value="ECO:0007669"/>
    <property type="project" value="TreeGrafter"/>
</dbReference>
<dbReference type="GO" id="GO:1905515">
    <property type="term" value="P:non-motile cilium assembly"/>
    <property type="evidence" value="ECO:0007669"/>
    <property type="project" value="TreeGrafter"/>
</dbReference>
<evidence type="ECO:0000256" key="1">
    <source>
        <dbReference type="ARBA" id="ARBA00004138"/>
    </source>
</evidence>
<feature type="coiled-coil region" evidence="5">
    <location>
        <begin position="5"/>
        <end position="32"/>
    </location>
</feature>
<dbReference type="EMBL" id="QXFT01001355">
    <property type="protein sequence ID" value="KAE9320953.1"/>
    <property type="molecule type" value="Genomic_DNA"/>
</dbReference>
<evidence type="ECO:0000313" key="8">
    <source>
        <dbReference type="EMBL" id="KAE9034688.1"/>
    </source>
</evidence>
<comment type="similarity">
    <text evidence="2">Belongs to the IFT57 family.</text>
</comment>
<evidence type="ECO:0000256" key="5">
    <source>
        <dbReference type="SAM" id="Coils"/>
    </source>
</evidence>
<protein>
    <submittedName>
        <fullName evidence="7">Uncharacterized protein</fullName>
    </submittedName>
</protein>
<dbReference type="EMBL" id="QXFU01000394">
    <property type="protein sequence ID" value="KAE9034688.1"/>
    <property type="molecule type" value="Genomic_DNA"/>
</dbReference>
<dbReference type="PANTHER" id="PTHR16011:SF0">
    <property type="entry name" value="INTRAFLAGELLAR TRANSPORT PROTEIN 57 HOMOLOG"/>
    <property type="match status" value="1"/>
</dbReference>
<dbReference type="GO" id="GO:0005794">
    <property type="term" value="C:Golgi apparatus"/>
    <property type="evidence" value="ECO:0007669"/>
    <property type="project" value="TreeGrafter"/>
</dbReference>
<comment type="caution">
    <text evidence="7">The sequence shown here is derived from an EMBL/GenBank/DDBJ whole genome shotgun (WGS) entry which is preliminary data.</text>
</comment>
<evidence type="ECO:0000256" key="2">
    <source>
        <dbReference type="ARBA" id="ARBA00009415"/>
    </source>
</evidence>
<feature type="region of interest" description="Disordered" evidence="6">
    <location>
        <begin position="117"/>
        <end position="144"/>
    </location>
</feature>
<accession>A0A6A3KQZ3</accession>
<dbReference type="Proteomes" id="UP000429607">
    <property type="component" value="Unassembled WGS sequence"/>
</dbReference>
<dbReference type="GO" id="GO:0030992">
    <property type="term" value="C:intraciliary transport particle B"/>
    <property type="evidence" value="ECO:0007669"/>
    <property type="project" value="TreeGrafter"/>
</dbReference>
<dbReference type="Proteomes" id="UP000435112">
    <property type="component" value="Unassembled WGS sequence"/>
</dbReference>
<reference evidence="10 12" key="1">
    <citation type="submission" date="2018-09" db="EMBL/GenBank/DDBJ databases">
        <title>Genomic investigation of the strawberry pathogen Phytophthora fragariae indicates pathogenicity is determined by transcriptional variation in three key races.</title>
        <authorList>
            <person name="Adams T.M."/>
            <person name="Armitage A.D."/>
            <person name="Sobczyk M.K."/>
            <person name="Bates H.J."/>
            <person name="Dunwell J.M."/>
            <person name="Nellist C.F."/>
            <person name="Harrison R.J."/>
        </authorList>
    </citation>
    <scope>NUCLEOTIDE SEQUENCE [LARGE SCALE GENOMIC DNA]</scope>
    <source>
        <strain evidence="7 10">SCRP249</strain>
        <strain evidence="8 12">SCRP324</strain>
        <strain evidence="9 11">SCRP333</strain>
    </source>
</reference>
<evidence type="ECO:0000256" key="6">
    <source>
        <dbReference type="SAM" id="MobiDB-lite"/>
    </source>
</evidence>
<organism evidence="7 10">
    <name type="scientific">Phytophthora rubi</name>
    <dbReference type="NCBI Taxonomy" id="129364"/>
    <lineage>
        <taxon>Eukaryota</taxon>
        <taxon>Sar</taxon>
        <taxon>Stramenopiles</taxon>
        <taxon>Oomycota</taxon>
        <taxon>Peronosporomycetes</taxon>
        <taxon>Peronosporales</taxon>
        <taxon>Peronosporaceae</taxon>
        <taxon>Phytophthora</taxon>
    </lineage>
</organism>
<dbReference type="EMBL" id="QXFV01001368">
    <property type="protein sequence ID" value="KAE9007625.1"/>
    <property type="molecule type" value="Genomic_DNA"/>
</dbReference>
<name>A0A6A3KQZ3_9STRA</name>
<evidence type="ECO:0000313" key="11">
    <source>
        <dbReference type="Proteomes" id="UP000434957"/>
    </source>
</evidence>
<evidence type="ECO:0000256" key="4">
    <source>
        <dbReference type="ARBA" id="ARBA00023273"/>
    </source>
</evidence>
<evidence type="ECO:0000313" key="12">
    <source>
        <dbReference type="Proteomes" id="UP000435112"/>
    </source>
</evidence>
<dbReference type="Proteomes" id="UP000434957">
    <property type="component" value="Unassembled WGS sequence"/>
</dbReference>
<dbReference type="InterPro" id="IPR019530">
    <property type="entry name" value="Intra-flagellar_transport_57"/>
</dbReference>
<evidence type="ECO:0000313" key="9">
    <source>
        <dbReference type="EMBL" id="KAE9320953.1"/>
    </source>
</evidence>
<keyword evidence="4" id="KW-0966">Cell projection</keyword>
<evidence type="ECO:0000313" key="7">
    <source>
        <dbReference type="EMBL" id="KAE9007625.1"/>
    </source>
</evidence>
<evidence type="ECO:0000256" key="3">
    <source>
        <dbReference type="ARBA" id="ARBA00023069"/>
    </source>
</evidence>
<keyword evidence="11" id="KW-1185">Reference proteome</keyword>
<dbReference type="GO" id="GO:0005815">
    <property type="term" value="C:microtubule organizing center"/>
    <property type="evidence" value="ECO:0007669"/>
    <property type="project" value="TreeGrafter"/>
</dbReference>
<evidence type="ECO:0000313" key="10">
    <source>
        <dbReference type="Proteomes" id="UP000429607"/>
    </source>
</evidence>
<dbReference type="GO" id="GO:0005929">
    <property type="term" value="C:cilium"/>
    <property type="evidence" value="ECO:0007669"/>
    <property type="project" value="UniProtKB-SubCell"/>
</dbReference>
<dbReference type="Pfam" id="PF10498">
    <property type="entry name" value="IFT57"/>
    <property type="match status" value="1"/>
</dbReference>